<accession>A0A6I8Q8H6</accession>
<evidence type="ECO:0000256" key="1">
    <source>
        <dbReference type="ARBA" id="ARBA00023157"/>
    </source>
</evidence>
<dbReference type="InterPro" id="IPR036436">
    <property type="entry name" value="Disintegrin_dom_sf"/>
</dbReference>
<dbReference type="SUPFAM" id="SSF57552">
    <property type="entry name" value="Blood coagulation inhibitor (disintegrin)"/>
    <property type="match status" value="1"/>
</dbReference>
<dbReference type="GeneTree" id="ENSGT00940000156716"/>
<dbReference type="Gene3D" id="4.10.70.10">
    <property type="entry name" value="Disintegrin domain"/>
    <property type="match status" value="1"/>
</dbReference>
<evidence type="ECO:0000313" key="4">
    <source>
        <dbReference type="Ensembl" id="ENSXETP00000068794"/>
    </source>
</evidence>
<dbReference type="PANTHER" id="PTHR11905">
    <property type="entry name" value="ADAM A DISINTEGRIN AND METALLOPROTEASE DOMAIN"/>
    <property type="match status" value="1"/>
</dbReference>
<dbReference type="Ensembl" id="ENSXETT00000102949">
    <property type="protein sequence ID" value="ENSXETP00000068794"/>
    <property type="gene ID" value="ENSXETG00000036133"/>
</dbReference>
<organism evidence="4">
    <name type="scientific">Xenopus tropicalis</name>
    <name type="common">Western clawed frog</name>
    <name type="synonym">Silurana tropicalis</name>
    <dbReference type="NCBI Taxonomy" id="8364"/>
    <lineage>
        <taxon>Eukaryota</taxon>
        <taxon>Metazoa</taxon>
        <taxon>Chordata</taxon>
        <taxon>Craniata</taxon>
        <taxon>Vertebrata</taxon>
        <taxon>Euteleostomi</taxon>
        <taxon>Amphibia</taxon>
        <taxon>Batrachia</taxon>
        <taxon>Anura</taxon>
        <taxon>Pipoidea</taxon>
        <taxon>Pipidae</taxon>
        <taxon>Xenopodinae</taxon>
        <taxon>Xenopus</taxon>
        <taxon>Silurana</taxon>
    </lineage>
</organism>
<comment type="caution">
    <text evidence="2">Lacks conserved residue(s) required for the propagation of feature annotation.</text>
</comment>
<proteinExistence type="predicted"/>
<sequence>PSPICGPAIHLNQCLGAKECKDQCCDAATCKLKPGAQCAEGECCSNCKIKAAGEVCRERNDDDCDLEDVCDGKSPWCWKHLHTL</sequence>
<dbReference type="PROSITE" id="PS00427">
    <property type="entry name" value="DISINTEGRIN_1"/>
    <property type="match status" value="1"/>
</dbReference>
<evidence type="ECO:0000256" key="2">
    <source>
        <dbReference type="PROSITE-ProRule" id="PRU00068"/>
    </source>
</evidence>
<dbReference type="PANTHER" id="PTHR11905:SF255">
    <property type="entry name" value="ZINC METALLOPROTEINASE-DISINTEGRIN-LIKE BOTHROJARIN-1"/>
    <property type="match status" value="1"/>
</dbReference>
<dbReference type="PROSITE" id="PS50214">
    <property type="entry name" value="DISINTEGRIN_2"/>
    <property type="match status" value="1"/>
</dbReference>
<dbReference type="InterPro" id="IPR001762">
    <property type="entry name" value="Disintegrin_dom"/>
</dbReference>
<keyword evidence="1" id="KW-1015">Disulfide bond</keyword>
<dbReference type="Bgee" id="ENSXETG00000036133">
    <property type="expression patterns" value="Expressed in testis"/>
</dbReference>
<name>A0A6I8Q8H6_XENTR</name>
<protein>
    <recommendedName>
        <fullName evidence="3">Disintegrin domain-containing protein</fullName>
    </recommendedName>
</protein>
<feature type="domain" description="Disintegrin" evidence="3">
    <location>
        <begin position="14"/>
        <end position="84"/>
    </location>
</feature>
<dbReference type="SMART" id="SM00050">
    <property type="entry name" value="DISIN"/>
    <property type="match status" value="1"/>
</dbReference>
<dbReference type="Pfam" id="PF00200">
    <property type="entry name" value="Disintegrin"/>
    <property type="match status" value="1"/>
</dbReference>
<dbReference type="AlphaFoldDB" id="A0A6I8Q8H6"/>
<reference evidence="4" key="1">
    <citation type="journal article" date="2010" name="Science">
        <title>The genome of the Western clawed frog Xenopus tropicalis.</title>
        <authorList>
            <person name="Hellsten U."/>
            <person name="Harland R.M."/>
            <person name="Gilchrist M.J."/>
            <person name="Hendrix D."/>
            <person name="Jurka J."/>
            <person name="Kapitonov V."/>
            <person name="Ovcharenko I."/>
            <person name="Putnam N.H."/>
            <person name="Shu S."/>
            <person name="Taher L."/>
            <person name="Blitz I.L."/>
            <person name="Blumberg B."/>
            <person name="Dichmann D.S."/>
            <person name="Dubchak I."/>
            <person name="Amaya E."/>
            <person name="Detter J.C."/>
            <person name="Fletcher R."/>
            <person name="Gerhard D.S."/>
            <person name="Goodstein D."/>
            <person name="Graves T."/>
            <person name="Grigoriev I.V."/>
            <person name="Grimwood J."/>
            <person name="Kawashima T."/>
            <person name="Lindquist E."/>
            <person name="Lucas S.M."/>
            <person name="Mead P.E."/>
            <person name="Mitros T."/>
            <person name="Ogino H."/>
            <person name="Ohta Y."/>
            <person name="Poliakov A.V."/>
            <person name="Pollet N."/>
            <person name="Robert J."/>
            <person name="Salamov A."/>
            <person name="Sater A.K."/>
            <person name="Schmutz J."/>
            <person name="Terry A."/>
            <person name="Vize P.D."/>
            <person name="Warren W.C."/>
            <person name="Wells D."/>
            <person name="Wills A."/>
            <person name="Wilson R.K."/>
            <person name="Zimmerman L.B."/>
            <person name="Zorn A.M."/>
            <person name="Grainger R."/>
            <person name="Grammer T."/>
            <person name="Khokha M.K."/>
            <person name="Richardson P.M."/>
            <person name="Rokhsar D.S."/>
        </authorList>
    </citation>
    <scope>NUCLEOTIDE SEQUENCE [LARGE SCALE GENOMIC DNA]</scope>
    <source>
        <strain evidence="4">Nigerian</strain>
    </source>
</reference>
<reference evidence="4" key="2">
    <citation type="submission" date="2020-05" db="UniProtKB">
        <authorList>
            <consortium name="Ensembl"/>
        </authorList>
    </citation>
    <scope>IDENTIFICATION</scope>
</reference>
<evidence type="ECO:0000259" key="3">
    <source>
        <dbReference type="PROSITE" id="PS50214"/>
    </source>
</evidence>
<dbReference type="InterPro" id="IPR018358">
    <property type="entry name" value="Disintegrin_CS"/>
</dbReference>